<dbReference type="GO" id="GO:0019031">
    <property type="term" value="C:viral envelope"/>
    <property type="evidence" value="ECO:0007669"/>
    <property type="project" value="InterPro"/>
</dbReference>
<protein>
    <submittedName>
        <fullName evidence="1">PlxyGVORF80 protein</fullName>
    </submittedName>
</protein>
<gene>
    <name evidence="1" type="primary">PlxyGV080</name>
</gene>
<reference evidence="1" key="1">
    <citation type="journal article" date="2016" name="Arch. Virol.">
        <title>The comparative analysis of complete genome sequences from two South African betabaculoviruses: Phthorimaea operculella granulovirus and Plutella xylostella granulovirus.</title>
        <authorList>
            <person name="Jukes M.D."/>
            <person name="Motsoeneng B.M."/>
            <person name="Knox C.M."/>
            <person name="Hill M.P."/>
            <person name="Moore S.D."/>
        </authorList>
    </citation>
    <scope>NUCLEOTIDE SEQUENCE</scope>
    <source>
        <strain evidence="1">SA</strain>
    </source>
</reference>
<accession>A0A1B2CSI4</accession>
<proteinExistence type="predicted"/>
<dbReference type="EMBL" id="KU666537">
    <property type="protein sequence ID" value="ANY57599.1"/>
    <property type="molecule type" value="Genomic_DNA"/>
</dbReference>
<dbReference type="InterPro" id="IPR007978">
    <property type="entry name" value="Baculo_ODV-E27"/>
</dbReference>
<sequence length="287" mass="34415">MKRRRSNERRVDAYRTVTEISDSKVLYEKNYDITNLVDQNEAYIRESEKRDVYLILAKYMAAITNCKLPDIKIIFASNNNDEYILSFVYHSLLFVNNQMFPHSTKFVDMKFVIINERKKSIPGEPIVFYKPINSDVDQTVVCYIDRPQIMRILDKPIDDKLVFEEETCKDQIMSKLVDKIRMIEQKNKEYEYKNSEQMESDYAMDEMYITQFVTMLMITSHAYLGYYKLMRTDFHQYVDFLINHDNIQQQSFMSNLNNLFLTKFRFNVEEQYTSTNSKGLMFKKFNV</sequence>
<evidence type="ECO:0000313" key="1">
    <source>
        <dbReference type="EMBL" id="ANY57599.1"/>
    </source>
</evidence>
<name>A0A1B2CSI4_9BBAC</name>
<organism evidence="1">
    <name type="scientific">Plutella xylostella granulovirus</name>
    <dbReference type="NCBI Taxonomy" id="98383"/>
    <lineage>
        <taxon>Viruses</taxon>
        <taxon>Viruses incertae sedis</taxon>
        <taxon>Naldaviricetes</taxon>
        <taxon>Lefavirales</taxon>
        <taxon>Baculoviridae</taxon>
        <taxon>Betabaculovirus</taxon>
        <taxon>Betabaculovirus pluxylostellae</taxon>
    </lineage>
</organism>
<dbReference type="Pfam" id="PF05314">
    <property type="entry name" value="Baculo_ODV-E27"/>
    <property type="match status" value="1"/>
</dbReference>